<keyword evidence="4 5" id="KW-0560">Oxidoreductase</keyword>
<dbReference type="Gene3D" id="2.30.110.10">
    <property type="entry name" value="Electron Transport, Fmn-binding Protein, Chain A"/>
    <property type="match status" value="1"/>
</dbReference>
<keyword evidence="9" id="KW-1185">Reference proteome</keyword>
<evidence type="ECO:0000259" key="6">
    <source>
        <dbReference type="Pfam" id="PF01243"/>
    </source>
</evidence>
<dbReference type="InterPro" id="IPR019740">
    <property type="entry name" value="Pyridox_Oxase_CS"/>
</dbReference>
<evidence type="ECO:0000256" key="1">
    <source>
        <dbReference type="ARBA" id="ARBA00007301"/>
    </source>
</evidence>
<feature type="binding site" evidence="5">
    <location>
        <position position="216"/>
    </location>
    <ligand>
        <name>FMN</name>
        <dbReference type="ChEBI" id="CHEBI:58210"/>
    </ligand>
</feature>
<dbReference type="SUPFAM" id="SSF50475">
    <property type="entry name" value="FMN-binding split barrel"/>
    <property type="match status" value="1"/>
</dbReference>
<comment type="pathway">
    <text evidence="5">Cofactor metabolism; pyridoxal 5'-phosphate salvage; pyridoxal 5'-phosphate from pyridoxamine 5'-phosphate: step 1/1.</text>
</comment>
<keyword evidence="3 5" id="KW-0288">FMN</keyword>
<sequence>MGAVFSLSHDKLGLSADCTDSNHCALVKGNPMTDLSDIRREYTKGGLRRADLPQNPMQLFELWMTQARDAELSDPTAMCVATVDEHGQPFQRIVLLKRFDETGFVFFTNLGSRKAQQIAANNKVSLHFPWHPIERQVSILGEAQPLSTAEVLKYFMTRPKDSQIAAWVSQQSSKLSARQVLEGKFFEMKAKFAKGDVPLPSFWGGYLVKPSSIEFWQGGEHRLHDRFLYTRQADEWVIDRLAP</sequence>
<comment type="similarity">
    <text evidence="1 5">Belongs to the pyridoxamine 5'-phosphate oxidase family.</text>
</comment>
<comment type="caution">
    <text evidence="8">The sequence shown here is derived from an EMBL/GenBank/DDBJ whole genome shotgun (WGS) entry which is preliminary data.</text>
</comment>
<feature type="domain" description="Pyridoxamine 5'-phosphate oxidase N-terminal" evidence="6">
    <location>
        <begin position="64"/>
        <end position="189"/>
    </location>
</feature>
<dbReference type="Pfam" id="PF10590">
    <property type="entry name" value="PNP_phzG_C"/>
    <property type="match status" value="1"/>
</dbReference>
<feature type="binding site" evidence="5">
    <location>
        <begin position="92"/>
        <end position="97"/>
    </location>
    <ligand>
        <name>FMN</name>
        <dbReference type="ChEBI" id="CHEBI:58210"/>
    </ligand>
</feature>
<feature type="binding site" evidence="5">
    <location>
        <position position="97"/>
    </location>
    <ligand>
        <name>substrate</name>
    </ligand>
</feature>
<comment type="cofactor">
    <cofactor evidence="5">
        <name>FMN</name>
        <dbReference type="ChEBI" id="CHEBI:58210"/>
    </cofactor>
    <text evidence="5">Binds 1 FMN per subunit.</text>
</comment>
<dbReference type="PIRSF" id="PIRSF000190">
    <property type="entry name" value="Pyd_amn-ph_oxd"/>
    <property type="match status" value="1"/>
</dbReference>
<comment type="catalytic activity">
    <reaction evidence="5">
        <text>pyridoxine 5'-phosphate + O2 = pyridoxal 5'-phosphate + H2O2</text>
        <dbReference type="Rhea" id="RHEA:15149"/>
        <dbReference type="ChEBI" id="CHEBI:15379"/>
        <dbReference type="ChEBI" id="CHEBI:16240"/>
        <dbReference type="ChEBI" id="CHEBI:58589"/>
        <dbReference type="ChEBI" id="CHEBI:597326"/>
        <dbReference type="EC" id="1.4.3.5"/>
    </reaction>
</comment>
<dbReference type="Proteomes" id="UP000017548">
    <property type="component" value="Unassembled WGS sequence"/>
</dbReference>
<keyword evidence="2 5" id="KW-0285">Flavoprotein</keyword>
<dbReference type="HAMAP" id="MF_01629">
    <property type="entry name" value="PdxH"/>
    <property type="match status" value="1"/>
</dbReference>
<protein>
    <recommendedName>
        <fullName evidence="5">Pyridoxine/pyridoxamine 5'-phosphate oxidase</fullName>
        <ecNumber evidence="5">1.4.3.5</ecNumber>
    </recommendedName>
    <alternativeName>
        <fullName evidence="5">PNP/PMP oxidase</fullName>
        <shortName evidence="5">PNPOx</shortName>
    </alternativeName>
    <alternativeName>
        <fullName evidence="5">Pyridoxal 5'-phosphate synthase</fullName>
    </alternativeName>
</protein>
<evidence type="ECO:0000259" key="7">
    <source>
        <dbReference type="Pfam" id="PF10590"/>
    </source>
</evidence>
<feature type="binding site" evidence="5">
    <location>
        <position position="226"/>
    </location>
    <ligand>
        <name>FMN</name>
        <dbReference type="ChEBI" id="CHEBI:58210"/>
    </ligand>
</feature>
<proteinExistence type="inferred from homology"/>
<feature type="binding site" evidence="5">
    <location>
        <position position="162"/>
    </location>
    <ligand>
        <name>substrate</name>
    </ligand>
</feature>
<dbReference type="EMBL" id="AXZL01000055">
    <property type="protein sequence ID" value="ESE42146.1"/>
    <property type="molecule type" value="Genomic_DNA"/>
</dbReference>
<comment type="subunit">
    <text evidence="5">Homodimer.</text>
</comment>
<name>A0ABN0PPP8_9GAMM</name>
<evidence type="ECO:0000256" key="2">
    <source>
        <dbReference type="ARBA" id="ARBA00022630"/>
    </source>
</evidence>
<comment type="catalytic activity">
    <reaction evidence="5">
        <text>pyridoxamine 5'-phosphate + O2 + H2O = pyridoxal 5'-phosphate + H2O2 + NH4(+)</text>
        <dbReference type="Rhea" id="RHEA:15817"/>
        <dbReference type="ChEBI" id="CHEBI:15377"/>
        <dbReference type="ChEBI" id="CHEBI:15379"/>
        <dbReference type="ChEBI" id="CHEBI:16240"/>
        <dbReference type="ChEBI" id="CHEBI:28938"/>
        <dbReference type="ChEBI" id="CHEBI:58451"/>
        <dbReference type="ChEBI" id="CHEBI:597326"/>
        <dbReference type="EC" id="1.4.3.5"/>
    </reaction>
</comment>
<feature type="binding site" evidence="5">
    <location>
        <position position="136"/>
    </location>
    <ligand>
        <name>FMN</name>
        <dbReference type="ChEBI" id="CHEBI:58210"/>
    </ligand>
</feature>
<evidence type="ECO:0000256" key="4">
    <source>
        <dbReference type="ARBA" id="ARBA00023002"/>
    </source>
</evidence>
<gene>
    <name evidence="5" type="primary">pdxH</name>
    <name evidence="8" type="ORF">SHD_1216</name>
</gene>
<organism evidence="8 9">
    <name type="scientific">Shewanella decolorationis S12</name>
    <dbReference type="NCBI Taxonomy" id="1353536"/>
    <lineage>
        <taxon>Bacteria</taxon>
        <taxon>Pseudomonadati</taxon>
        <taxon>Pseudomonadota</taxon>
        <taxon>Gammaproteobacteria</taxon>
        <taxon>Alteromonadales</taxon>
        <taxon>Shewanellaceae</taxon>
        <taxon>Shewanella</taxon>
    </lineage>
</organism>
<feature type="binding site" evidence="5">
    <location>
        <begin position="222"/>
        <end position="224"/>
    </location>
    <ligand>
        <name>substrate</name>
    </ligand>
</feature>
<feature type="binding site" evidence="5">
    <location>
        <position position="114"/>
    </location>
    <ligand>
        <name>FMN</name>
        <dbReference type="ChEBI" id="CHEBI:58210"/>
    </ligand>
</feature>
<reference evidence="8 9" key="1">
    <citation type="journal article" date="2013" name="Genome Announc.">
        <title>Draft Genome Sequence of Shewanella decolorationis S12, a Dye-Degrading Bacterium Isolated from a Wastewater Treatment Plant.</title>
        <authorList>
            <person name="Xu M."/>
            <person name="Fang Y."/>
            <person name="Liu J."/>
            <person name="Chen X."/>
            <person name="Sun G."/>
            <person name="Guo J."/>
            <person name="Hua Z."/>
            <person name="Tu Q."/>
            <person name="Wu L."/>
            <person name="Zhou J."/>
            <person name="Liu X."/>
        </authorList>
    </citation>
    <scope>NUCLEOTIDE SEQUENCE [LARGE SCALE GENOMIC DNA]</scope>
    <source>
        <strain evidence="8 9">S12</strain>
    </source>
</reference>
<dbReference type="InterPro" id="IPR019576">
    <property type="entry name" value="Pyridoxamine_oxidase_dimer_C"/>
</dbReference>
<feature type="binding site" evidence="5">
    <location>
        <begin position="171"/>
        <end position="172"/>
    </location>
    <ligand>
        <name>FMN</name>
        <dbReference type="ChEBI" id="CHEBI:58210"/>
    </ligand>
</feature>
<comment type="pathway">
    <text evidence="5">Cofactor metabolism; pyridoxal 5'-phosphate salvage; pyridoxal 5'-phosphate from pyridoxine 5'-phosphate: step 1/1.</text>
</comment>
<dbReference type="NCBIfam" id="TIGR00558">
    <property type="entry name" value="pdxH"/>
    <property type="match status" value="1"/>
</dbReference>
<dbReference type="InterPro" id="IPR000659">
    <property type="entry name" value="Pyridox_Oxase"/>
</dbReference>
<dbReference type="Pfam" id="PF01243">
    <property type="entry name" value="PNPOx_N"/>
    <property type="match status" value="1"/>
</dbReference>
<comment type="function">
    <text evidence="5">Catalyzes the oxidation of either pyridoxine 5'-phosphate (PNP) or pyridoxamine 5'-phosphate (PMP) into pyridoxal 5'-phosphate (PLP).</text>
</comment>
<dbReference type="PANTHER" id="PTHR10851:SF0">
    <property type="entry name" value="PYRIDOXINE-5'-PHOSPHATE OXIDASE"/>
    <property type="match status" value="1"/>
</dbReference>
<keyword evidence="5" id="KW-0664">Pyridoxine biosynthesis</keyword>
<dbReference type="InterPro" id="IPR011576">
    <property type="entry name" value="Pyridox_Oxase_N"/>
</dbReference>
<dbReference type="PROSITE" id="PS01064">
    <property type="entry name" value="PYRIDOX_OXIDASE"/>
    <property type="match status" value="1"/>
</dbReference>
<dbReference type="EC" id="1.4.3.5" evidence="5"/>
<feature type="binding site" evidence="5">
    <location>
        <position position="113"/>
    </location>
    <ligand>
        <name>FMN</name>
        <dbReference type="ChEBI" id="CHEBI:58210"/>
    </ligand>
</feature>
<accession>A0ABN0PPP8</accession>
<evidence type="ECO:0000313" key="9">
    <source>
        <dbReference type="Proteomes" id="UP000017548"/>
    </source>
</evidence>
<evidence type="ECO:0000256" key="5">
    <source>
        <dbReference type="HAMAP-Rule" id="MF_01629"/>
    </source>
</evidence>
<dbReference type="InterPro" id="IPR012349">
    <property type="entry name" value="Split_barrel_FMN-bd"/>
</dbReference>
<evidence type="ECO:0000256" key="3">
    <source>
        <dbReference type="ARBA" id="ARBA00022643"/>
    </source>
</evidence>
<feature type="binding site" evidence="5">
    <location>
        <position position="158"/>
    </location>
    <ligand>
        <name>substrate</name>
    </ligand>
</feature>
<dbReference type="PANTHER" id="PTHR10851">
    <property type="entry name" value="PYRIDOXINE-5-PHOSPHATE OXIDASE"/>
    <property type="match status" value="1"/>
</dbReference>
<feature type="binding site" evidence="5">
    <location>
        <position position="154"/>
    </location>
    <ligand>
        <name>substrate</name>
    </ligand>
</feature>
<feature type="domain" description="Pyridoxine 5'-phosphate oxidase dimerisation C-terminal" evidence="7">
    <location>
        <begin position="203"/>
        <end position="243"/>
    </location>
</feature>
<dbReference type="NCBIfam" id="NF004231">
    <property type="entry name" value="PRK05679.1"/>
    <property type="match status" value="1"/>
</dbReference>
<feature type="binding site" evidence="5">
    <location>
        <begin position="107"/>
        <end position="108"/>
    </location>
    <ligand>
        <name>FMN</name>
        <dbReference type="ChEBI" id="CHEBI:58210"/>
    </ligand>
</feature>
<evidence type="ECO:0000313" key="8">
    <source>
        <dbReference type="EMBL" id="ESE42146.1"/>
    </source>
</evidence>